<evidence type="ECO:0000313" key="3">
    <source>
        <dbReference type="Proteomes" id="UP000199233"/>
    </source>
</evidence>
<evidence type="ECO:0000256" key="1">
    <source>
        <dbReference type="SAM" id="MobiDB-lite"/>
    </source>
</evidence>
<dbReference type="Gene3D" id="3.30.1150.10">
    <property type="match status" value="1"/>
</dbReference>
<evidence type="ECO:0000313" key="2">
    <source>
        <dbReference type="EMBL" id="SEQ47537.1"/>
    </source>
</evidence>
<sequence>MTPALVELKVGTAPPGAVAAQPLGPSFLAALLLHALLLGLLLLELDSLLKPGGRPAPASAITVMLLTAPVVAPPSASAEPLPEPQQPVPTPKPGSLAPSKPPRTMAASHPTPAASAAKVASAPTAPPTSTEEPDTELADFLGSLRGRWLEPRGVPSRFHCQVQIRYQAGGMIEAVSVQPGCGSPELVDSIERAVWKSQPLPLRVARNQAGALTVDFSPR</sequence>
<organism evidence="2 3">
    <name type="scientific">Solimonas aquatica</name>
    <dbReference type="NCBI Taxonomy" id="489703"/>
    <lineage>
        <taxon>Bacteria</taxon>
        <taxon>Pseudomonadati</taxon>
        <taxon>Pseudomonadota</taxon>
        <taxon>Gammaproteobacteria</taxon>
        <taxon>Nevskiales</taxon>
        <taxon>Nevskiaceae</taxon>
        <taxon>Solimonas</taxon>
    </lineage>
</organism>
<dbReference type="SUPFAM" id="SSF74653">
    <property type="entry name" value="TolA/TonB C-terminal domain"/>
    <property type="match status" value="1"/>
</dbReference>
<dbReference type="EMBL" id="FOFS01000007">
    <property type="protein sequence ID" value="SEQ47537.1"/>
    <property type="molecule type" value="Genomic_DNA"/>
</dbReference>
<feature type="region of interest" description="Disordered" evidence="1">
    <location>
        <begin position="74"/>
        <end position="135"/>
    </location>
</feature>
<feature type="compositionally biased region" description="Low complexity" evidence="1">
    <location>
        <begin position="106"/>
        <end position="130"/>
    </location>
</feature>
<reference evidence="3" key="1">
    <citation type="submission" date="2016-10" db="EMBL/GenBank/DDBJ databases">
        <authorList>
            <person name="Varghese N."/>
            <person name="Submissions S."/>
        </authorList>
    </citation>
    <scope>NUCLEOTIDE SEQUENCE [LARGE SCALE GENOMIC DNA]</scope>
    <source>
        <strain evidence="3">DSM 25927</strain>
    </source>
</reference>
<dbReference type="RefSeq" id="WP_093285176.1">
    <property type="nucleotide sequence ID" value="NZ_FOFS01000007.1"/>
</dbReference>
<feature type="compositionally biased region" description="Pro residues" evidence="1">
    <location>
        <begin position="81"/>
        <end position="92"/>
    </location>
</feature>
<dbReference type="OrthoDB" id="7068457at2"/>
<proteinExistence type="predicted"/>
<dbReference type="Proteomes" id="UP000199233">
    <property type="component" value="Unassembled WGS sequence"/>
</dbReference>
<dbReference type="STRING" id="489703.SAMN04488038_10712"/>
<protein>
    <submittedName>
        <fullName evidence="2">TonB C terminal</fullName>
    </submittedName>
</protein>
<dbReference type="AlphaFoldDB" id="A0A1H9GBT1"/>
<name>A0A1H9GBT1_9GAMM</name>
<gene>
    <name evidence="2" type="ORF">SAMN04488038_10712</name>
</gene>
<keyword evidence="3" id="KW-1185">Reference proteome</keyword>
<accession>A0A1H9GBT1</accession>